<evidence type="ECO:0000259" key="1">
    <source>
        <dbReference type="Pfam" id="PF14082"/>
    </source>
</evidence>
<dbReference type="GeneID" id="93373341"/>
<organism evidence="2 3">
    <name type="scientific">Nocardia seriolae</name>
    <dbReference type="NCBI Taxonomy" id="37332"/>
    <lineage>
        <taxon>Bacteria</taxon>
        <taxon>Bacillati</taxon>
        <taxon>Actinomycetota</taxon>
        <taxon>Actinomycetes</taxon>
        <taxon>Mycobacteriales</taxon>
        <taxon>Nocardiaceae</taxon>
        <taxon>Nocardia</taxon>
    </lineage>
</organism>
<dbReference type="Pfam" id="PF14082">
    <property type="entry name" value="SduA_C"/>
    <property type="match status" value="1"/>
</dbReference>
<evidence type="ECO:0000313" key="2">
    <source>
        <dbReference type="EMBL" id="APA96675.1"/>
    </source>
</evidence>
<proteinExistence type="predicted"/>
<sequence>MANPIFDELLMSSTDKEFDVEGGDFSQLEIRQSQEHSSFHYFYDKQARRLVVDFVLNDGARVATICSVTLVRVDDQYTPRLKFWKKDKTKPGKAALELPLPDLPEYRMIKALVDTDSGHRNFWKLVNYLQACTEISLPSDQFHLVAENSTRLVEMLEGSDKDMLVAAMAKLIGGTVTQADLDLIAGRKGQLDYFQDLLMEKSFFEEERRRRSKKPTPLKPESLWQAFFEENQWVFGYGLNLVACESYDPAKLELPTTGANAFDGAGKRVDALLRTRGQLSSLMFCEIKRHDTPLLDPKPYRIPDVYRPSEELSGAVCQVQKTADKAIRAIRDHLYAAYNRDGAPAGFDVATIRPRQVVVAGMASQFEEDNGLNREKVSSFELYRRSVSDVEVITFDELLARARFIVADD</sequence>
<gene>
    <name evidence="2" type="ORF">NS506_02613</name>
</gene>
<dbReference type="AlphaFoldDB" id="A0ABC8AR66"/>
<dbReference type="Proteomes" id="UP000180166">
    <property type="component" value="Chromosome"/>
</dbReference>
<dbReference type="EMBL" id="CP017839">
    <property type="protein sequence ID" value="APA96675.1"/>
    <property type="molecule type" value="Genomic_DNA"/>
</dbReference>
<reference evidence="2 3" key="1">
    <citation type="submission" date="2016-10" db="EMBL/GenBank/DDBJ databases">
        <title>Genome sequence of Nocardia seriolae strain EM150506, isolated from Anguila japonica.</title>
        <authorList>
            <person name="Han H.-J."/>
        </authorList>
    </citation>
    <scope>NUCLEOTIDE SEQUENCE [LARGE SCALE GENOMIC DNA]</scope>
    <source>
        <strain evidence="2 3">EM150506</strain>
    </source>
</reference>
<evidence type="ECO:0000313" key="3">
    <source>
        <dbReference type="Proteomes" id="UP000180166"/>
    </source>
</evidence>
<feature type="domain" description="Shedu protein SduA C-terminal" evidence="1">
    <location>
        <begin position="220"/>
        <end position="399"/>
    </location>
</feature>
<dbReference type="RefSeq" id="WP_200885935.1">
    <property type="nucleotide sequence ID" value="NZ_AP028459.1"/>
</dbReference>
<dbReference type="KEGG" id="nsr:NS506_02613"/>
<name>A0ABC8AR66_9NOCA</name>
<accession>A0ABC8AR66</accession>
<protein>
    <recommendedName>
        <fullName evidence="1">Shedu protein SduA C-terminal domain-containing protein</fullName>
    </recommendedName>
</protein>
<dbReference type="InterPro" id="IPR025359">
    <property type="entry name" value="SduA_C"/>
</dbReference>